<keyword evidence="6" id="KW-1185">Reference proteome</keyword>
<reference evidence="5" key="1">
    <citation type="journal article" date="2023" name="Int. J. Syst. Evol. Microbiol.">
        <title>&lt;i&gt;Shewanella septentrionalis&lt;/i&gt; sp. nov. and &lt;i&gt;Shewanella holmiensis&lt;/i&gt; sp. nov., isolated from Baltic Sea water and sediments.</title>
        <authorList>
            <person name="Martin-Rodriguez A.J."/>
            <person name="Thorell K."/>
            <person name="Joffre E."/>
            <person name="Jensie-Markopoulos S."/>
            <person name="Moore E.R.B."/>
            <person name="Sjoling A."/>
        </authorList>
    </citation>
    <scope>NUCLEOTIDE SEQUENCE</scope>
    <source>
        <strain evidence="5">SP1W3</strain>
    </source>
</reference>
<proteinExistence type="predicted"/>
<protein>
    <submittedName>
        <fullName evidence="5">Glycine zipper 2TM domain-containing protein</fullName>
    </submittedName>
</protein>
<dbReference type="GO" id="GO:0019867">
    <property type="term" value="C:outer membrane"/>
    <property type="evidence" value="ECO:0007669"/>
    <property type="project" value="InterPro"/>
</dbReference>
<evidence type="ECO:0000313" key="6">
    <source>
        <dbReference type="Proteomes" id="UP001155604"/>
    </source>
</evidence>
<evidence type="ECO:0000313" key="5">
    <source>
        <dbReference type="EMBL" id="MCT7945993.1"/>
    </source>
</evidence>
<comment type="caution">
    <text evidence="5">The sequence shown here is derived from an EMBL/GenBank/DDBJ whole genome shotgun (WGS) entry which is preliminary data.</text>
</comment>
<comment type="subcellular location">
    <subcellularLocation>
        <location evidence="1">Membrane</location>
    </subcellularLocation>
</comment>
<evidence type="ECO:0000256" key="1">
    <source>
        <dbReference type="ARBA" id="ARBA00004370"/>
    </source>
</evidence>
<dbReference type="InterPro" id="IPR008816">
    <property type="entry name" value="Gly_zipper_2TM_dom"/>
</dbReference>
<feature type="signal peptide" evidence="3">
    <location>
        <begin position="1"/>
        <end position="22"/>
    </location>
</feature>
<dbReference type="RefSeq" id="WP_261272778.1">
    <property type="nucleotide sequence ID" value="NZ_JAMTCC010000017.1"/>
</dbReference>
<dbReference type="Pfam" id="PF05433">
    <property type="entry name" value="Rick_17kDa_Anti"/>
    <property type="match status" value="1"/>
</dbReference>
<accession>A0A9X3B1B6</accession>
<dbReference type="Proteomes" id="UP001155604">
    <property type="component" value="Unassembled WGS sequence"/>
</dbReference>
<dbReference type="AlphaFoldDB" id="A0A9X3B1B6"/>
<evidence type="ECO:0000259" key="4">
    <source>
        <dbReference type="Pfam" id="PF05433"/>
    </source>
</evidence>
<organism evidence="5 6">
    <name type="scientific">Shewanella septentrionalis</name>
    <dbReference type="NCBI Taxonomy" id="2952223"/>
    <lineage>
        <taxon>Bacteria</taxon>
        <taxon>Pseudomonadati</taxon>
        <taxon>Pseudomonadota</taxon>
        <taxon>Gammaproteobacteria</taxon>
        <taxon>Alteromonadales</taxon>
        <taxon>Shewanellaceae</taxon>
        <taxon>Shewanella</taxon>
    </lineage>
</organism>
<dbReference type="PANTHER" id="PTHR35603">
    <property type="match status" value="1"/>
</dbReference>
<evidence type="ECO:0000256" key="2">
    <source>
        <dbReference type="ARBA" id="ARBA00023136"/>
    </source>
</evidence>
<gene>
    <name evidence="5" type="ORF">NE536_11580</name>
</gene>
<dbReference type="InterPro" id="IPR051407">
    <property type="entry name" value="Bact_OM_lipoprot/Surf_antigen"/>
</dbReference>
<feature type="domain" description="Glycine zipper 2TM" evidence="4">
    <location>
        <begin position="61"/>
        <end position="98"/>
    </location>
</feature>
<keyword evidence="2" id="KW-0472">Membrane</keyword>
<feature type="chain" id="PRO_5040950659" evidence="3">
    <location>
        <begin position="23"/>
        <end position="156"/>
    </location>
</feature>
<dbReference type="PANTHER" id="PTHR35603:SF2">
    <property type="entry name" value="OUTER MEMBRANE LIPOPROTEIN"/>
    <property type="match status" value="1"/>
</dbReference>
<sequence length="156" mass="16651">MWKPTLASFMFIFAFILSPASAGYDRNQAVPVEKVLYGDITSVRNITETQLIEDRNRGWKTFGGALAGGVIGNQFGGGSGRDVATILGALIGGSIGNRYGSGTSVQSLKLVELMINQEDGTQVMVIQDYDAGMVLNAGDRVRVVYLQGGVRVDIAM</sequence>
<dbReference type="EMBL" id="JAMTCC010000017">
    <property type="protein sequence ID" value="MCT7945993.1"/>
    <property type="molecule type" value="Genomic_DNA"/>
</dbReference>
<keyword evidence="3" id="KW-0732">Signal</keyword>
<name>A0A9X3B1B6_9GAMM</name>
<evidence type="ECO:0000256" key="3">
    <source>
        <dbReference type="SAM" id="SignalP"/>
    </source>
</evidence>